<proteinExistence type="predicted"/>
<name>A0A9Q3ZHK0_9GAMM</name>
<keyword evidence="1 2" id="KW-0732">Signal</keyword>
<dbReference type="AlphaFoldDB" id="A0A9Q3ZHK0"/>
<keyword evidence="5" id="KW-1185">Reference proteome</keyword>
<evidence type="ECO:0000259" key="3">
    <source>
        <dbReference type="Pfam" id="PF13505"/>
    </source>
</evidence>
<dbReference type="GeneID" id="94684977"/>
<dbReference type="RefSeq" id="WP_158549006.1">
    <property type="nucleotide sequence ID" value="NZ_CBDDTQ010000003.1"/>
</dbReference>
<feature type="chain" id="PRO_5040358833" evidence="2">
    <location>
        <begin position="26"/>
        <end position="200"/>
    </location>
</feature>
<feature type="domain" description="Outer membrane protein beta-barrel" evidence="3">
    <location>
        <begin position="11"/>
        <end position="200"/>
    </location>
</feature>
<dbReference type="Proteomes" id="UP001107961">
    <property type="component" value="Unassembled WGS sequence"/>
</dbReference>
<dbReference type="Pfam" id="PF13505">
    <property type="entry name" value="OMP_b-brl"/>
    <property type="match status" value="1"/>
</dbReference>
<protein>
    <submittedName>
        <fullName evidence="4">Porin family protein</fullName>
    </submittedName>
</protein>
<sequence>MKKSIVQIPVALAAIAATLSPLAHAEDPRLLVGGSLMRDESNLDEVVESIDPLIRASAPDAEWGTDLYVGVAFNQYFQARFGHRLFGDSETRIYGGKMEVEADGVYVALDGLMPVTERLSLGGTLGIQSVDVTLKVSDGYNGFKDDDDARDFFYGLRLQYLVTDQLALTAAYNRYKFEIDANGVDDLEYDSVGIGAQYRF</sequence>
<gene>
    <name evidence="4" type="ORF">LZG35_21020</name>
</gene>
<comment type="caution">
    <text evidence="4">The sequence shown here is derived from an EMBL/GenBank/DDBJ whole genome shotgun (WGS) entry which is preliminary data.</text>
</comment>
<dbReference type="SUPFAM" id="SSF56925">
    <property type="entry name" value="OMPA-like"/>
    <property type="match status" value="1"/>
</dbReference>
<reference evidence="4" key="1">
    <citation type="submission" date="2022-01" db="EMBL/GenBank/DDBJ databases">
        <authorList>
            <person name="Karlyshev A.V."/>
            <person name="Jaspars M."/>
        </authorList>
    </citation>
    <scope>NUCLEOTIDE SEQUENCE</scope>
    <source>
        <strain evidence="4">AGSA3-2</strain>
    </source>
</reference>
<dbReference type="InterPro" id="IPR011250">
    <property type="entry name" value="OMP/PagP_B-barrel"/>
</dbReference>
<evidence type="ECO:0000313" key="5">
    <source>
        <dbReference type="Proteomes" id="UP001107961"/>
    </source>
</evidence>
<evidence type="ECO:0000256" key="1">
    <source>
        <dbReference type="ARBA" id="ARBA00022729"/>
    </source>
</evidence>
<organism evidence="4 5">
    <name type="scientific">Alloalcanivorax xenomutans</name>
    <dbReference type="NCBI Taxonomy" id="1094342"/>
    <lineage>
        <taxon>Bacteria</taxon>
        <taxon>Pseudomonadati</taxon>
        <taxon>Pseudomonadota</taxon>
        <taxon>Gammaproteobacteria</taxon>
        <taxon>Oceanospirillales</taxon>
        <taxon>Alcanivoracaceae</taxon>
        <taxon>Alloalcanivorax</taxon>
    </lineage>
</organism>
<evidence type="ECO:0000313" key="4">
    <source>
        <dbReference type="EMBL" id="MCE7511124.1"/>
    </source>
</evidence>
<feature type="signal peptide" evidence="2">
    <location>
        <begin position="1"/>
        <end position="25"/>
    </location>
</feature>
<dbReference type="Gene3D" id="2.40.160.20">
    <property type="match status" value="1"/>
</dbReference>
<evidence type="ECO:0000256" key="2">
    <source>
        <dbReference type="SAM" id="SignalP"/>
    </source>
</evidence>
<accession>A0A9Q3ZHK0</accession>
<dbReference type="EMBL" id="JAJVKT010000040">
    <property type="protein sequence ID" value="MCE7511124.1"/>
    <property type="molecule type" value="Genomic_DNA"/>
</dbReference>
<dbReference type="InterPro" id="IPR027385">
    <property type="entry name" value="Beta-barrel_OMP"/>
</dbReference>